<gene>
    <name evidence="1" type="ORF">ACH4GP_36535</name>
</gene>
<dbReference type="Proteomes" id="UP001610990">
    <property type="component" value="Unassembled WGS sequence"/>
</dbReference>
<dbReference type="EMBL" id="JBIRGH010000036">
    <property type="protein sequence ID" value="MFH8589823.1"/>
    <property type="molecule type" value="Genomic_DNA"/>
</dbReference>
<proteinExistence type="predicted"/>
<name>A0ABW7RP06_9ACTN</name>
<comment type="caution">
    <text evidence="1">The sequence shown here is derived from an EMBL/GenBank/DDBJ whole genome shotgun (WGS) entry which is preliminary data.</text>
</comment>
<evidence type="ECO:0008006" key="3">
    <source>
        <dbReference type="Google" id="ProtNLM"/>
    </source>
</evidence>
<organism evidence="1 2">
    <name type="scientific">Streptomyces celluloflavus</name>
    <dbReference type="NCBI Taxonomy" id="58344"/>
    <lineage>
        <taxon>Bacteria</taxon>
        <taxon>Bacillati</taxon>
        <taxon>Actinomycetota</taxon>
        <taxon>Actinomycetes</taxon>
        <taxon>Kitasatosporales</taxon>
        <taxon>Streptomycetaceae</taxon>
        <taxon>Streptomyces</taxon>
    </lineage>
</organism>
<accession>A0ABW7RP06</accession>
<keyword evidence="2" id="KW-1185">Reference proteome</keyword>
<evidence type="ECO:0000313" key="1">
    <source>
        <dbReference type="EMBL" id="MFH8589823.1"/>
    </source>
</evidence>
<reference evidence="1 2" key="1">
    <citation type="submission" date="2024-10" db="EMBL/GenBank/DDBJ databases">
        <title>The Natural Products Discovery Center: Release of the First 8490 Sequenced Strains for Exploring Actinobacteria Biosynthetic Diversity.</title>
        <authorList>
            <person name="Kalkreuter E."/>
            <person name="Kautsar S.A."/>
            <person name="Yang D."/>
            <person name="Bader C.D."/>
            <person name="Teijaro C.N."/>
            <person name="Fluegel L."/>
            <person name="Davis C.M."/>
            <person name="Simpson J.R."/>
            <person name="Lauterbach L."/>
            <person name="Steele A.D."/>
            <person name="Gui C."/>
            <person name="Meng S."/>
            <person name="Li G."/>
            <person name="Viehrig K."/>
            <person name="Ye F."/>
            <person name="Su P."/>
            <person name="Kiefer A.F."/>
            <person name="Nichols A."/>
            <person name="Cepeda A.J."/>
            <person name="Yan W."/>
            <person name="Fan B."/>
            <person name="Jiang Y."/>
            <person name="Adhikari A."/>
            <person name="Zheng C.-J."/>
            <person name="Schuster L."/>
            <person name="Cowan T.M."/>
            <person name="Smanski M.J."/>
            <person name="Chevrette M.G."/>
            <person name="De Carvalho L.P.S."/>
            <person name="Shen B."/>
        </authorList>
    </citation>
    <scope>NUCLEOTIDE SEQUENCE [LARGE SCALE GENOMIC DNA]</scope>
    <source>
        <strain evidence="1 2">NPDC018013</strain>
    </source>
</reference>
<evidence type="ECO:0000313" key="2">
    <source>
        <dbReference type="Proteomes" id="UP001610990"/>
    </source>
</evidence>
<sequence>MAAGARTVHRKAVAGRRAASPVIEIVYWMYGEATKQDSVRTATLDALRRTL</sequence>
<dbReference type="RefSeq" id="WP_367431109.1">
    <property type="nucleotide sequence ID" value="NZ_CP108413.1"/>
</dbReference>
<protein>
    <recommendedName>
        <fullName evidence="3">TetR family transcriptional regulator</fullName>
    </recommendedName>
</protein>